<evidence type="ECO:0000256" key="4">
    <source>
        <dbReference type="ARBA" id="ARBA00022840"/>
    </source>
</evidence>
<dbReference type="PROSITE" id="PS50893">
    <property type="entry name" value="ABC_TRANSPORTER_2"/>
    <property type="match status" value="1"/>
</dbReference>
<dbReference type="PANTHER" id="PTHR24223:SF456">
    <property type="entry name" value="MULTIDRUG RESISTANCE-ASSOCIATED PROTEIN LETHAL(2)03659"/>
    <property type="match status" value="1"/>
</dbReference>
<comment type="similarity">
    <text evidence="2">Belongs to the ABC transporter superfamily. ABCC family. Conjugate transporter (TC 3.A.1.208) subfamily.</text>
</comment>
<dbReference type="PANTHER" id="PTHR24223">
    <property type="entry name" value="ATP-BINDING CASSETTE SUB-FAMILY C"/>
    <property type="match status" value="1"/>
</dbReference>
<reference evidence="7" key="1">
    <citation type="submission" date="2022-07" db="EMBL/GenBank/DDBJ databases">
        <title>Evaluation of T. orientalis genome assembly methods using nanopore sequencing and analysis of variation between genomes.</title>
        <authorList>
            <person name="Yam J."/>
            <person name="Micallef M.L."/>
            <person name="Liu M."/>
            <person name="Djordjevic S.P."/>
            <person name="Bogema D.R."/>
            <person name="Jenkins C."/>
        </authorList>
    </citation>
    <scope>NUCLEOTIDE SEQUENCE</scope>
    <source>
        <strain evidence="7">Goon Nure</strain>
    </source>
</reference>
<dbReference type="EMBL" id="CP056072">
    <property type="protein sequence ID" value="UVC50255.1"/>
    <property type="molecule type" value="Genomic_DNA"/>
</dbReference>
<dbReference type="GO" id="GO:0016020">
    <property type="term" value="C:membrane"/>
    <property type="evidence" value="ECO:0007669"/>
    <property type="project" value="UniProtKB-SubCell"/>
</dbReference>
<feature type="domain" description="ABC transporter" evidence="6">
    <location>
        <begin position="1"/>
        <end position="231"/>
    </location>
</feature>
<dbReference type="InterPro" id="IPR050173">
    <property type="entry name" value="ABC_transporter_C-like"/>
</dbReference>
<keyword evidence="5" id="KW-0472">Membrane</keyword>
<evidence type="ECO:0000313" key="7">
    <source>
        <dbReference type="EMBL" id="UVC50255.1"/>
    </source>
</evidence>
<dbReference type="GO" id="GO:0016887">
    <property type="term" value="F:ATP hydrolysis activity"/>
    <property type="evidence" value="ECO:0007669"/>
    <property type="project" value="InterPro"/>
</dbReference>
<evidence type="ECO:0000313" key="8">
    <source>
        <dbReference type="Proteomes" id="UP000244811"/>
    </source>
</evidence>
<keyword evidence="4" id="KW-0067">ATP-binding</keyword>
<keyword evidence="5" id="KW-1133">Transmembrane helix</keyword>
<organism evidence="7 8">
    <name type="scientific">Theileria orientalis</name>
    <dbReference type="NCBI Taxonomy" id="68886"/>
    <lineage>
        <taxon>Eukaryota</taxon>
        <taxon>Sar</taxon>
        <taxon>Alveolata</taxon>
        <taxon>Apicomplexa</taxon>
        <taxon>Aconoidasida</taxon>
        <taxon>Piroplasmida</taxon>
        <taxon>Theileriidae</taxon>
        <taxon>Theileria</taxon>
    </lineage>
</organism>
<feature type="transmembrane region" description="Helical" evidence="5">
    <location>
        <begin position="309"/>
        <end position="333"/>
    </location>
</feature>
<dbReference type="GO" id="GO:0042626">
    <property type="term" value="F:ATPase-coupled transmembrane transporter activity"/>
    <property type="evidence" value="ECO:0007669"/>
    <property type="project" value="TreeGrafter"/>
</dbReference>
<dbReference type="InterPro" id="IPR003439">
    <property type="entry name" value="ABC_transporter-like_ATP-bd"/>
</dbReference>
<evidence type="ECO:0000256" key="3">
    <source>
        <dbReference type="ARBA" id="ARBA00022741"/>
    </source>
</evidence>
<dbReference type="PROSITE" id="PS00211">
    <property type="entry name" value="ABC_TRANSPORTER_1"/>
    <property type="match status" value="1"/>
</dbReference>
<dbReference type="Proteomes" id="UP000244811">
    <property type="component" value="Chromosome 4"/>
</dbReference>
<proteinExistence type="inferred from homology"/>
<sequence length="385" mass="43875">MSKKYDTQLENINFEVKRGQTIFITGSKGSGKSNLIKAILGDMTLVGGSMAVIPLYTSMPIFYASQDIFIQQGTIRSNITFGYKFDENLYNTVLKAVELEFDISTWEKADLRVVSDNGLSLSGGQRVRIEMARAVYAYLVFHKVNKEYNNSKCSFLMCLDASFHGLDPYVSKNIFNSLFNAKNGMLVKEDLSVVLTSSKQILDTCTKAYNPEQFKNETIYNIKNKKLTYLCTMHEFIKNKLDQLVDHKYLTTSRSVPCPLNSLTNDMISMCTAGTNDKTTRPEVIKQLYNDSFINYVKEQFGNSRFNPYYVFMKPALFSFTIYILLTVAVNILDYVKFVLSTNLSDYITKCINDFKKGNIVELDEIKDHSNSALKLFCSKNKETD</sequence>
<dbReference type="SUPFAM" id="SSF52540">
    <property type="entry name" value="P-loop containing nucleoside triphosphate hydrolases"/>
    <property type="match status" value="1"/>
</dbReference>
<gene>
    <name evidence="7" type="ORF">MACK_004131</name>
</gene>
<protein>
    <recommendedName>
        <fullName evidence="6">ABC transporter domain-containing protein</fullName>
    </recommendedName>
</protein>
<accession>A0A976SK62</accession>
<name>A0A976SK62_THEOR</name>
<comment type="subcellular location">
    <subcellularLocation>
        <location evidence="1">Membrane</location>
        <topology evidence="1">Multi-pass membrane protein</topology>
    </subcellularLocation>
</comment>
<keyword evidence="3" id="KW-0547">Nucleotide-binding</keyword>
<dbReference type="Pfam" id="PF00005">
    <property type="entry name" value="ABC_tran"/>
    <property type="match status" value="1"/>
</dbReference>
<evidence type="ECO:0000256" key="1">
    <source>
        <dbReference type="ARBA" id="ARBA00004141"/>
    </source>
</evidence>
<keyword evidence="5" id="KW-0812">Transmembrane</keyword>
<dbReference type="InterPro" id="IPR017871">
    <property type="entry name" value="ABC_transporter-like_CS"/>
</dbReference>
<evidence type="ECO:0000256" key="5">
    <source>
        <dbReference type="SAM" id="Phobius"/>
    </source>
</evidence>
<dbReference type="AlphaFoldDB" id="A0A976SK62"/>
<evidence type="ECO:0000256" key="2">
    <source>
        <dbReference type="ARBA" id="ARBA00009726"/>
    </source>
</evidence>
<dbReference type="GO" id="GO:0005524">
    <property type="term" value="F:ATP binding"/>
    <property type="evidence" value="ECO:0007669"/>
    <property type="project" value="UniProtKB-KW"/>
</dbReference>
<dbReference type="InterPro" id="IPR027417">
    <property type="entry name" value="P-loop_NTPase"/>
</dbReference>
<dbReference type="Gene3D" id="3.40.50.300">
    <property type="entry name" value="P-loop containing nucleotide triphosphate hydrolases"/>
    <property type="match status" value="1"/>
</dbReference>
<evidence type="ECO:0000259" key="6">
    <source>
        <dbReference type="PROSITE" id="PS50893"/>
    </source>
</evidence>